<proteinExistence type="predicted"/>
<gene>
    <name evidence="1" type="ORF">LOY88_000427</name>
</gene>
<organism evidence="1">
    <name type="scientific">Ophidiomyces ophidiicola</name>
    <dbReference type="NCBI Taxonomy" id="1387563"/>
    <lineage>
        <taxon>Eukaryota</taxon>
        <taxon>Fungi</taxon>
        <taxon>Dikarya</taxon>
        <taxon>Ascomycota</taxon>
        <taxon>Pezizomycotina</taxon>
        <taxon>Eurotiomycetes</taxon>
        <taxon>Eurotiomycetidae</taxon>
        <taxon>Onygenales</taxon>
        <taxon>Onygenaceae</taxon>
        <taxon>Ophidiomyces</taxon>
    </lineage>
</organism>
<name>A0ACB8V884_9EURO</name>
<protein>
    <submittedName>
        <fullName evidence="1">Uncharacterized protein</fullName>
    </submittedName>
</protein>
<comment type="caution">
    <text evidence="1">The sequence shown here is derived from an EMBL/GenBank/DDBJ whole genome shotgun (WGS) entry which is preliminary data.</text>
</comment>
<reference evidence="1" key="1">
    <citation type="journal article" date="2022" name="bioRxiv">
        <title>Population genetic analysis of Ophidiomyces ophidiicola, the causative agent of snake fungal disease, indicates recent introductions to the USA.</title>
        <authorList>
            <person name="Ladner J.T."/>
            <person name="Palmer J.M."/>
            <person name="Ettinger C.L."/>
            <person name="Stajich J.E."/>
            <person name="Farrell T.M."/>
            <person name="Glorioso B.M."/>
            <person name="Lawson B."/>
            <person name="Price S.J."/>
            <person name="Stengle A.G."/>
            <person name="Grear D.A."/>
            <person name="Lorch J.M."/>
        </authorList>
    </citation>
    <scope>NUCLEOTIDE SEQUENCE</scope>
    <source>
        <strain evidence="1">NWHC 24266-5</strain>
    </source>
</reference>
<evidence type="ECO:0000313" key="1">
    <source>
        <dbReference type="EMBL" id="KAI2392961.1"/>
    </source>
</evidence>
<sequence>MAYARRRLSILAIFLVLVGALVFVLWFGVNSDKDNIHPLLTQLIPAGHCTCESSTTFNCTSCSKAIAPVTLRPSDPVWKFQYGKDGQNVNLDSAQCRASFPGLFEDVDRAVAFWKSHGNVSTHNLDNVTLRRGMARAMIHDQELYVVASQAAQEDHRRKILAVLSSIHRALAAGHATPNIEFIFSVEDKVEDIAGPGHPLWVLARKATEESVWLMPDFGFWAWDNLSNSIGPYNQVVRNAKRLEENLPWSLKIKKVVWRGKLSFAPKLRRALLQIARDQPWGDVKELVWSRKDNFIGMEDHCKYQFIAHVEGRAFSSSLKYRQACRSVIIVHKLQYIQHHHYLLQAEGPEQNYVEVERDFADLPEKINILLADTALAERIANNSVKTFRERYLTKAAEACYWRELWDGWAKVASEDGKFERKGLRYESFILLESKAMMMFPPKAKGSVHSLRSLSIKSEKTCPIYG</sequence>
<dbReference type="EMBL" id="JALBCA010000004">
    <property type="protein sequence ID" value="KAI2392961.1"/>
    <property type="molecule type" value="Genomic_DNA"/>
</dbReference>
<accession>A0ACB8V884</accession>